<proteinExistence type="predicted"/>
<dbReference type="AlphaFoldDB" id="A0A6G9Y0Y8"/>
<evidence type="ECO:0000313" key="3">
    <source>
        <dbReference type="EMBL" id="QIS06790.1"/>
    </source>
</evidence>
<feature type="region of interest" description="Disordered" evidence="1">
    <location>
        <begin position="1"/>
        <end position="60"/>
    </location>
</feature>
<dbReference type="Pfam" id="PF02467">
    <property type="entry name" value="Whib"/>
    <property type="match status" value="1"/>
</dbReference>
<evidence type="ECO:0000259" key="2">
    <source>
        <dbReference type="PROSITE" id="PS51674"/>
    </source>
</evidence>
<dbReference type="InterPro" id="IPR034768">
    <property type="entry name" value="4FE4S_WBL"/>
</dbReference>
<feature type="domain" description="4Fe-4S Wbl-type" evidence="2">
    <location>
        <begin position="47"/>
        <end position="115"/>
    </location>
</feature>
<evidence type="ECO:0000256" key="1">
    <source>
        <dbReference type="SAM" id="MobiDB-lite"/>
    </source>
</evidence>
<gene>
    <name evidence="3" type="ORF">F5X71_34775</name>
</gene>
<dbReference type="Proteomes" id="UP000501705">
    <property type="component" value="Chromosome"/>
</dbReference>
<dbReference type="PROSITE" id="PS51674">
    <property type="entry name" value="4FE4S_WBL"/>
    <property type="match status" value="1"/>
</dbReference>
<accession>A0A6G9Y0Y8</accession>
<sequence>MPASPGTPWPEPLANTSPPSSDARRSTKRRTVIPSLPRPAPWMEQAACAGSDPEGWATDNLPELPGERTRYAQRVCAGCPVIRQCAQWALAEPLTTGDYITGVVLAGMAHTDNSAKRGPCERVRRRMAERFDLPYIPKPGNGHHSGAPCLGCGRLTVPALRSPGPAQRRYAGHGYCTTCYNPAVRRTKDTEGQHE</sequence>
<dbReference type="EMBL" id="CP046171">
    <property type="protein sequence ID" value="QIS06790.1"/>
    <property type="molecule type" value="Genomic_DNA"/>
</dbReference>
<reference evidence="3 4" key="1">
    <citation type="journal article" date="2019" name="ACS Chem. Biol.">
        <title>Identification and Mobilization of a Cryptic Antibiotic Biosynthesis Gene Locus from a Human-Pathogenic Nocardia Isolate.</title>
        <authorList>
            <person name="Herisse M."/>
            <person name="Ishida K."/>
            <person name="Porter J.L."/>
            <person name="Howden B."/>
            <person name="Hertweck C."/>
            <person name="Stinear T.P."/>
            <person name="Pidot S.J."/>
        </authorList>
    </citation>
    <scope>NUCLEOTIDE SEQUENCE [LARGE SCALE GENOMIC DNA]</scope>
    <source>
        <strain evidence="3 4">AUSMDU00024985</strain>
    </source>
</reference>
<protein>
    <recommendedName>
        <fullName evidence="2">4Fe-4S Wbl-type domain-containing protein</fullName>
    </recommendedName>
</protein>
<organism evidence="3 4">
    <name type="scientific">Nocardia brasiliensis</name>
    <dbReference type="NCBI Taxonomy" id="37326"/>
    <lineage>
        <taxon>Bacteria</taxon>
        <taxon>Bacillati</taxon>
        <taxon>Actinomycetota</taxon>
        <taxon>Actinomycetes</taxon>
        <taxon>Mycobacteriales</taxon>
        <taxon>Nocardiaceae</taxon>
        <taxon>Nocardia</taxon>
    </lineage>
</organism>
<name>A0A6G9Y0Y8_NOCBR</name>
<feature type="compositionally biased region" description="Pro residues" evidence="1">
    <location>
        <begin position="1"/>
        <end position="11"/>
    </location>
</feature>
<evidence type="ECO:0000313" key="4">
    <source>
        <dbReference type="Proteomes" id="UP000501705"/>
    </source>
</evidence>